<feature type="region of interest" description="Disordered" evidence="3">
    <location>
        <begin position="97"/>
        <end position="180"/>
    </location>
</feature>
<feature type="compositionally biased region" description="Acidic residues" evidence="3">
    <location>
        <begin position="970"/>
        <end position="979"/>
    </location>
</feature>
<dbReference type="EMBL" id="ATLV01024546">
    <property type="status" value="NOT_ANNOTATED_CDS"/>
    <property type="molecule type" value="Genomic_DNA"/>
</dbReference>
<dbReference type="InterPro" id="IPR006052">
    <property type="entry name" value="TNF_dom"/>
</dbReference>
<keyword evidence="4" id="KW-1133">Transmembrane helix</keyword>
<reference evidence="6 8" key="1">
    <citation type="journal article" date="2014" name="BMC Genomics">
        <title>Genome sequence of Anopheles sinensis provides insight into genetics basis of mosquito competence for malaria parasites.</title>
        <authorList>
            <person name="Zhou D."/>
            <person name="Zhang D."/>
            <person name="Ding G."/>
            <person name="Shi L."/>
            <person name="Hou Q."/>
            <person name="Ye Y."/>
            <person name="Xu Y."/>
            <person name="Zhou H."/>
            <person name="Xiong C."/>
            <person name="Li S."/>
            <person name="Yu J."/>
            <person name="Hong S."/>
            <person name="Yu X."/>
            <person name="Zou P."/>
            <person name="Chen C."/>
            <person name="Chang X."/>
            <person name="Wang W."/>
            <person name="Lv Y."/>
            <person name="Sun Y."/>
            <person name="Ma L."/>
            <person name="Shen B."/>
            <person name="Zhu C."/>
        </authorList>
    </citation>
    <scope>NUCLEOTIDE SEQUENCE [LARGE SCALE GENOMIC DNA]</scope>
</reference>
<feature type="compositionally biased region" description="Basic and acidic residues" evidence="3">
    <location>
        <begin position="991"/>
        <end position="1000"/>
    </location>
</feature>
<dbReference type="EMBL" id="ATLV01024543">
    <property type="status" value="NOT_ANNOTATED_CDS"/>
    <property type="molecule type" value="Genomic_DNA"/>
</dbReference>
<dbReference type="PANTHER" id="PTHR37687:SF1">
    <property type="entry name" value="AGAP006772-PA"/>
    <property type="match status" value="1"/>
</dbReference>
<feature type="compositionally biased region" description="Low complexity" evidence="3">
    <location>
        <begin position="907"/>
        <end position="927"/>
    </location>
</feature>
<dbReference type="GO" id="GO:0006955">
    <property type="term" value="P:immune response"/>
    <property type="evidence" value="ECO:0007669"/>
    <property type="project" value="InterPro"/>
</dbReference>
<feature type="compositionally biased region" description="Basic and acidic residues" evidence="3">
    <location>
        <begin position="936"/>
        <end position="952"/>
    </location>
</feature>
<feature type="region of interest" description="Disordered" evidence="3">
    <location>
        <begin position="1024"/>
        <end position="1043"/>
    </location>
</feature>
<keyword evidence="8" id="KW-1185">Reference proteome</keyword>
<dbReference type="PROSITE" id="PS00251">
    <property type="entry name" value="THD_1"/>
    <property type="match status" value="1"/>
</dbReference>
<dbReference type="Pfam" id="PF00229">
    <property type="entry name" value="TNF"/>
    <property type="match status" value="1"/>
</dbReference>
<dbReference type="VEuPathDB" id="VectorBase:ASIS018314"/>
<evidence type="ECO:0000313" key="6">
    <source>
        <dbReference type="EMBL" id="KFB51600.1"/>
    </source>
</evidence>
<evidence type="ECO:0000259" key="5">
    <source>
        <dbReference type="PROSITE" id="PS50049"/>
    </source>
</evidence>
<dbReference type="SUPFAM" id="SSF49842">
    <property type="entry name" value="TNF-like"/>
    <property type="match status" value="1"/>
</dbReference>
<dbReference type="EMBL" id="ATLV01024545">
    <property type="status" value="NOT_ANNOTATED_CDS"/>
    <property type="molecule type" value="Genomic_DNA"/>
</dbReference>
<evidence type="ECO:0000256" key="1">
    <source>
        <dbReference type="ARBA" id="ARBA00008670"/>
    </source>
</evidence>
<evidence type="ECO:0000313" key="8">
    <source>
        <dbReference type="Proteomes" id="UP000030765"/>
    </source>
</evidence>
<dbReference type="InterPro" id="IPR038875">
    <property type="entry name" value="PLA2_conodipine-like"/>
</dbReference>
<dbReference type="InterPro" id="IPR021184">
    <property type="entry name" value="TNF_CS"/>
</dbReference>
<dbReference type="OrthoDB" id="6138985at2759"/>
<feature type="coiled-coil region" evidence="2">
    <location>
        <begin position="1182"/>
        <end position="1209"/>
    </location>
</feature>
<gene>
    <name evidence="6" type="ORF">ZHAS_00019672</name>
</gene>
<reference evidence="7" key="2">
    <citation type="submission" date="2020-05" db="UniProtKB">
        <authorList>
            <consortium name="EnsemblMetazoa"/>
        </authorList>
    </citation>
    <scope>IDENTIFICATION</scope>
</reference>
<proteinExistence type="inferred from homology"/>
<keyword evidence="4" id="KW-0472">Membrane</keyword>
<accession>A0A084WN06</accession>
<feature type="compositionally biased region" description="Acidic residues" evidence="3">
    <location>
        <begin position="156"/>
        <end position="180"/>
    </location>
</feature>
<dbReference type="Proteomes" id="UP000030765">
    <property type="component" value="Unassembled WGS sequence"/>
</dbReference>
<dbReference type="VEuPathDB" id="VectorBase:ASIC019672"/>
<feature type="compositionally biased region" description="Basic residues" evidence="3">
    <location>
        <begin position="854"/>
        <end position="865"/>
    </location>
</feature>
<feature type="compositionally biased region" description="Acidic residues" evidence="3">
    <location>
        <begin position="97"/>
        <end position="111"/>
    </location>
</feature>
<dbReference type="EMBL" id="KE525352">
    <property type="protein sequence ID" value="KFB51600.1"/>
    <property type="molecule type" value="Genomic_DNA"/>
</dbReference>
<dbReference type="GO" id="GO:0005164">
    <property type="term" value="F:tumor necrosis factor receptor binding"/>
    <property type="evidence" value="ECO:0007669"/>
    <property type="project" value="InterPro"/>
</dbReference>
<sequence length="1337" mass="152650">MTAESLKPFLNLPNATATDLKAHCEQKSTAKRCLVALGCILIVAVCGALIGVQIWHLDQTAALRREVDDLKLQLQQYNRAGEFNDYEFDNELFANPDEYDAGYEPDLDLDLPSEREPSELLESGLASSGMLDEDDDDEEATGRDYTRTGDEQGRSEDDEDANGDDEEYDGDDGTLYDTEDISVTAVEAGGKRRARSISGVTRQGVPIVDEPYVPRRNRTRQPHRIFEQLRQRPVEVVTPPTSGDMFRWDEESRSTQAAQRTASSQQETYGSISIRPFPHESHHRRHHYDSSTPVPAYTSPASPLYYPYNELNAGNPTKAPAQIINRMSRVQSTNGESRREKLQQQTRFPKVISNPGTHKELVRSPETRVRMRNRKAGGQQLAAEPLAKGVHFVKQYSPEVRHQHKRHTHWSSKGNANQHAIDSNTFRFEDDHLIVQEPGLYYIYAQITYDNQHDTNGFKVLVRDQVHLSCTVHSRGANTNTCFTAGLVKVESAGTRIHVEDVDPHRQHVMYPEKTFFGAFKVGRLAQLTTPSIINVLGGVHIKLPGHRKASTDDSLFPLVRFTIKFGLFSDVSVPAEHMYSRSRLAWKRIRLPYSIRPEDEQQVIHHYEMVPGASVFLPMVGILTFASNQGQRWLCVGVCEEGRNSLQPREKVKLCNRIWLPSMLCTAAKHSSHCVRKRPPSSSTRTDTGWSQQQFRPNRQRLNRILANYLRRDEEPEEAYDPYDLEARKRSVFRERDELASYPTVFRERELEKTYPRPDLSSEFLKEVDRQAAMERDEEFQDRLQRLWNKYQQEENEIEQQLFEDEQMAPLLANGYEKRQGFPVSQSEPSAMYGPPMEERKRTLPILPWLPATRKKRFPVAKRSPKPEAPTLSGTDEKVAKDLQALFGAPSMEKEKRKRSSEPVHAPSSTVSSGVASVSSTPGSTTERVGSEQAAKTKRDSSDEHHEHSSEEGPDEEDHDHDHEHDHEESSEEFEGEDDDKKKRSVRKRSNLEVVKEDQILPGDIGEFKSKKSIQWNKYFGIDRRKKDGRSESGPMAANGAHQYPLSFYKSYDEDRKKKTVNQDKLESMDQKLKNIEDLILDQTVKYTGDHEGLVEPDELQKLKDKVVARLATAYSIEKMRHTLEKLKESVNGEPNYRVNEVEPDLMLEEKEKAKRVAIKKEKAEYDHNQHSMEGTDKVAHEEVENNLDELEADKKKKKRTQKRYQEVFRGLEEPEMDDDYNRGLVVESTDCPLLDAFERRCRGVDVLSGDIYQELLPACGAHQLCYLCGVSPKVCDLQYLSEADNICETQPDCQSTARSVLMILRGFPGPQLGPRECAKNPCLYRAMLEVGVVVN</sequence>
<feature type="region of interest" description="Disordered" evidence="3">
    <location>
        <begin position="821"/>
        <end position="1001"/>
    </location>
</feature>
<feature type="transmembrane region" description="Helical" evidence="4">
    <location>
        <begin position="33"/>
        <end position="55"/>
    </location>
</feature>
<protein>
    <submittedName>
        <fullName evidence="7">TNF_2 domain-containing protein</fullName>
    </submittedName>
</protein>
<dbReference type="Gene3D" id="2.60.120.40">
    <property type="match status" value="1"/>
</dbReference>
<evidence type="ECO:0000256" key="2">
    <source>
        <dbReference type="SAM" id="Coils"/>
    </source>
</evidence>
<feature type="compositionally biased region" description="Basic and acidic residues" evidence="3">
    <location>
        <begin position="140"/>
        <end position="155"/>
    </location>
</feature>
<dbReference type="PANTHER" id="PTHR37687">
    <property type="entry name" value="AGAP006772-PA"/>
    <property type="match status" value="1"/>
</dbReference>
<dbReference type="EnsemblMetazoa" id="ASIC019672-RA">
    <property type="protein sequence ID" value="ASIC019672-PA"/>
    <property type="gene ID" value="ASIC019672"/>
</dbReference>
<dbReference type="SMART" id="SM00207">
    <property type="entry name" value="TNF"/>
    <property type="match status" value="1"/>
</dbReference>
<dbReference type="PROSITE" id="PS50049">
    <property type="entry name" value="THD_2"/>
    <property type="match status" value="1"/>
</dbReference>
<dbReference type="VEuPathDB" id="VectorBase:ASIS005769"/>
<evidence type="ECO:0000256" key="4">
    <source>
        <dbReference type="SAM" id="Phobius"/>
    </source>
</evidence>
<name>A0A084WN06_ANOSI</name>
<feature type="domain" description="THD" evidence="5">
    <location>
        <begin position="388"/>
        <end position="522"/>
    </location>
</feature>
<comment type="similarity">
    <text evidence="1">Belongs to the tumor necrosis factor family.</text>
</comment>
<keyword evidence="2" id="KW-0175">Coiled coil</keyword>
<evidence type="ECO:0000256" key="3">
    <source>
        <dbReference type="SAM" id="MobiDB-lite"/>
    </source>
</evidence>
<organism evidence="6">
    <name type="scientific">Anopheles sinensis</name>
    <name type="common">Mosquito</name>
    <dbReference type="NCBI Taxonomy" id="74873"/>
    <lineage>
        <taxon>Eukaryota</taxon>
        <taxon>Metazoa</taxon>
        <taxon>Ecdysozoa</taxon>
        <taxon>Arthropoda</taxon>
        <taxon>Hexapoda</taxon>
        <taxon>Insecta</taxon>
        <taxon>Pterygota</taxon>
        <taxon>Neoptera</taxon>
        <taxon>Endopterygota</taxon>
        <taxon>Diptera</taxon>
        <taxon>Nematocera</taxon>
        <taxon>Culicoidea</taxon>
        <taxon>Culicidae</taxon>
        <taxon>Anophelinae</taxon>
        <taxon>Anopheles</taxon>
    </lineage>
</organism>
<dbReference type="GO" id="GO:0016020">
    <property type="term" value="C:membrane"/>
    <property type="evidence" value="ECO:0007669"/>
    <property type="project" value="InterPro"/>
</dbReference>
<dbReference type="InterPro" id="IPR008983">
    <property type="entry name" value="Tumour_necrosis_fac-like_dom"/>
</dbReference>
<keyword evidence="4" id="KW-0812">Transmembrane</keyword>
<feature type="compositionally biased region" description="Low complexity" evidence="3">
    <location>
        <begin position="120"/>
        <end position="130"/>
    </location>
</feature>
<evidence type="ECO:0000313" key="7">
    <source>
        <dbReference type="EnsemblMetazoa" id="ASIC019672-PA"/>
    </source>
</evidence>
<dbReference type="EMBL" id="ATLV01024544">
    <property type="status" value="NOT_ANNOTATED_CDS"/>
    <property type="molecule type" value="Genomic_DNA"/>
</dbReference>